<evidence type="ECO:0000313" key="3">
    <source>
        <dbReference type="Proteomes" id="UP000009168"/>
    </source>
</evidence>
<name>Q22DC1_TETTS</name>
<feature type="region of interest" description="Disordered" evidence="1">
    <location>
        <begin position="1871"/>
        <end position="1901"/>
    </location>
</feature>
<dbReference type="SUPFAM" id="SSF50978">
    <property type="entry name" value="WD40 repeat-like"/>
    <property type="match status" value="1"/>
</dbReference>
<feature type="region of interest" description="Disordered" evidence="1">
    <location>
        <begin position="2101"/>
        <end position="2121"/>
    </location>
</feature>
<feature type="compositionally biased region" description="Low complexity" evidence="1">
    <location>
        <begin position="2137"/>
        <end position="2152"/>
    </location>
</feature>
<dbReference type="RefSeq" id="XP_001030944.2">
    <property type="nucleotide sequence ID" value="XM_001030944.2"/>
</dbReference>
<evidence type="ECO:0008006" key="4">
    <source>
        <dbReference type="Google" id="ProtNLM"/>
    </source>
</evidence>
<feature type="region of interest" description="Disordered" evidence="1">
    <location>
        <begin position="522"/>
        <end position="545"/>
    </location>
</feature>
<feature type="region of interest" description="Disordered" evidence="1">
    <location>
        <begin position="773"/>
        <end position="794"/>
    </location>
</feature>
<gene>
    <name evidence="2" type="ORF">TTHERM_00992810</name>
</gene>
<keyword evidence="3" id="KW-1185">Reference proteome</keyword>
<dbReference type="InterPro" id="IPR036322">
    <property type="entry name" value="WD40_repeat_dom_sf"/>
</dbReference>
<reference evidence="3" key="1">
    <citation type="journal article" date="2006" name="PLoS Biol.">
        <title>Macronuclear genome sequence of the ciliate Tetrahymena thermophila, a model eukaryote.</title>
        <authorList>
            <person name="Eisen J.A."/>
            <person name="Coyne R.S."/>
            <person name="Wu M."/>
            <person name="Wu D."/>
            <person name="Thiagarajan M."/>
            <person name="Wortman J.R."/>
            <person name="Badger J.H."/>
            <person name="Ren Q."/>
            <person name="Amedeo P."/>
            <person name="Jones K.M."/>
            <person name="Tallon L.J."/>
            <person name="Delcher A.L."/>
            <person name="Salzberg S.L."/>
            <person name="Silva J.C."/>
            <person name="Haas B.J."/>
            <person name="Majoros W.H."/>
            <person name="Farzad M."/>
            <person name="Carlton J.M."/>
            <person name="Smith R.K. Jr."/>
            <person name="Garg J."/>
            <person name="Pearlman R.E."/>
            <person name="Karrer K.M."/>
            <person name="Sun L."/>
            <person name="Manning G."/>
            <person name="Elde N.C."/>
            <person name="Turkewitz A.P."/>
            <person name="Asai D.J."/>
            <person name="Wilkes D.E."/>
            <person name="Wang Y."/>
            <person name="Cai H."/>
            <person name="Collins K."/>
            <person name="Stewart B.A."/>
            <person name="Lee S.R."/>
            <person name="Wilamowska K."/>
            <person name="Weinberg Z."/>
            <person name="Ruzzo W.L."/>
            <person name="Wloga D."/>
            <person name="Gaertig J."/>
            <person name="Frankel J."/>
            <person name="Tsao C.-C."/>
            <person name="Gorovsky M.A."/>
            <person name="Keeling P.J."/>
            <person name="Waller R.F."/>
            <person name="Patron N.J."/>
            <person name="Cherry J.M."/>
            <person name="Stover N.A."/>
            <person name="Krieger C.J."/>
            <person name="del Toro C."/>
            <person name="Ryder H.F."/>
            <person name="Williamson S.C."/>
            <person name="Barbeau R.A."/>
            <person name="Hamilton E.P."/>
            <person name="Orias E."/>
        </authorList>
    </citation>
    <scope>NUCLEOTIDE SEQUENCE [LARGE SCALE GENOMIC DNA]</scope>
    <source>
        <strain evidence="3">SB210</strain>
    </source>
</reference>
<dbReference type="InParanoid" id="Q22DC1"/>
<dbReference type="HOGENOM" id="CLU_230957_0_0_1"/>
<proteinExistence type="predicted"/>
<feature type="region of interest" description="Disordered" evidence="1">
    <location>
        <begin position="711"/>
        <end position="746"/>
    </location>
</feature>
<feature type="region of interest" description="Disordered" evidence="1">
    <location>
        <begin position="2006"/>
        <end position="2089"/>
    </location>
</feature>
<dbReference type="Proteomes" id="UP000009168">
    <property type="component" value="Unassembled WGS sequence"/>
</dbReference>
<evidence type="ECO:0000313" key="2">
    <source>
        <dbReference type="EMBL" id="EAR83281.2"/>
    </source>
</evidence>
<dbReference type="GeneID" id="7833101"/>
<feature type="region of interest" description="Disordered" evidence="1">
    <location>
        <begin position="1537"/>
        <end position="1557"/>
    </location>
</feature>
<protein>
    <recommendedName>
        <fullName evidence="4">WD40-repeat-containing domain</fullName>
    </recommendedName>
</protein>
<feature type="compositionally biased region" description="Polar residues" evidence="1">
    <location>
        <begin position="446"/>
        <end position="456"/>
    </location>
</feature>
<feature type="compositionally biased region" description="Basic and acidic residues" evidence="1">
    <location>
        <begin position="433"/>
        <end position="445"/>
    </location>
</feature>
<feature type="compositionally biased region" description="Low complexity" evidence="1">
    <location>
        <begin position="952"/>
        <end position="961"/>
    </location>
</feature>
<feature type="compositionally biased region" description="Low complexity" evidence="1">
    <location>
        <begin position="925"/>
        <end position="944"/>
    </location>
</feature>
<evidence type="ECO:0000256" key="1">
    <source>
        <dbReference type="SAM" id="MobiDB-lite"/>
    </source>
</evidence>
<dbReference type="KEGG" id="tet:TTHERM_00992810"/>
<organism evidence="2 3">
    <name type="scientific">Tetrahymena thermophila (strain SB210)</name>
    <dbReference type="NCBI Taxonomy" id="312017"/>
    <lineage>
        <taxon>Eukaryota</taxon>
        <taxon>Sar</taxon>
        <taxon>Alveolata</taxon>
        <taxon>Ciliophora</taxon>
        <taxon>Intramacronucleata</taxon>
        <taxon>Oligohymenophorea</taxon>
        <taxon>Hymenostomatida</taxon>
        <taxon>Tetrahymenina</taxon>
        <taxon>Tetrahymenidae</taxon>
        <taxon>Tetrahymena</taxon>
    </lineage>
</organism>
<feature type="region of interest" description="Disordered" evidence="1">
    <location>
        <begin position="1390"/>
        <end position="1411"/>
    </location>
</feature>
<dbReference type="EMBL" id="GG662439">
    <property type="protein sequence ID" value="EAR83281.2"/>
    <property type="molecule type" value="Genomic_DNA"/>
</dbReference>
<feature type="region of interest" description="Disordered" evidence="1">
    <location>
        <begin position="427"/>
        <end position="462"/>
    </location>
</feature>
<sequence length="2272" mass="264662">MNDNPQILFSLAEYYSLEYSGTCFNSKFCSLVDFAPTFCFLAYARNKNLYLADSTWISHKLGVNGQKQKKGKCFKIDISSDENKRGSEVINFVKFSPNERLLAVCNDNSIKIFEVKTLISDNQTYFSEFETVTNSNSILYMEFSSFQDTAFSPSKNTMLIYIDDKGALWLCIVILEAQKLIQKEGVLTACFSCLENSSQLFYIDCHNNFNTLDIDINENGAVSWSYSQKYSFRGFLKDQEYIKFLKQLSESVFLVAGLNFQSNYKWVRIIRFFKQIGGERVIGEFQILQNSRLPQDANQLKEFAFTITSSRDGMFHYITDNYSSSVDLIYAIDQYKLEFNLAKNPYDTQYQFTLPCSQSLRKQDATIKGVCLIETRIDEEPYYNNTEIEPSFIVFTNMYSLGRVLAKNQLLKQNTLQKKLQFNEGDDLYSNAEEERRKANDRDSFDMTQNQRNFSKTQDHNRKMFNIKNSLKGKQNTNDSNNNNSMNAIVEDQITNNYQVGLQNNNNNQEFVIGQNQMQPGQQISNFSGFSSNQNIQQKESQNISNQMSQNIFANRQNQQQPQSQQQTPLNIFQKIQQNGLPGIKINQGQENSEIANNMGNLPQPKNLNNNLNIFQQNELKQKYMQEQQMQQTRVQQNQPQNTVQVNIFGNKNQQSNNQQGQIKSNQNTDNIFQNKSLQSQQNNGGVNIFGNKTNNQSQQNIVDQQKLNQPPSQIFNQNNQQQSSLQQQNQQSLQNNSSNNQEKQQQINVTSLFAPPQKQSLQSQSQSAINLFGNSSKQNPQMQKQTQNSSKSSLFQDIQNNQQIKNNQKEQQSQNNNYQTQYYEEYTEENQQQIHQTQINILNQKTINIVRQNPLIPIKEETQLSQSQEANSTGQKNKLNIFENQNQQIQGSNNNQIALPDLKLQKQITFGINNTNEQQIENTNNQQQQVNTQQQTQRNSTNQDLKNGPKQNSIQQLGNQLQLQQQNQQAQQQQNQQIQQQQQQKQISLQQQQQQQQQGNSNNIFQNQNQQILQQNNNNNNNNKSSIFQNSNSNNLGQQSIFETQTKISLLNNQNPTISLQNNTIKQKNQLQQQILSQYDQITIQKFKIVRWLEKKLEHLKNIDNTKIFPVTGPLLQTVSEINKNYCFIDSDIKLLFESGIQKLEIILINTVQNLNLPINYFQKIFEYPQSIRHVIKQQQGQYKLDLNQIKYFRNNYNFKTDIFDKKIYLMSCFLNRLEQILETSSKGLKTGDYNQQEAQKLDSLQIKMYLKLPYQYREKLFVEFLKNKIINKIEEIKVIDQDIKRISFDEINQIKPNELLKQIDFLCLSAIKKGYNFDDEETLFQTTVKKKNQQHFSLFENQSSIYKDFLSSIKSNAKSVQKRENAFDHGISSIKQEKCSELKQEYEGETEIKKEDNTPQKNIQGDKKPNLDFRNLKFDEVSEDEEIDYLQKTKQIKAFTKENDLPTLGRVNKVLDFGIELQISEFEKNESKKEENQDKKRLIEKKELLSISKFGVDRIQNKQSMQMFNFLKKNSKKTVIQLKYKTQNFYEDFQENEQDNQEEVNSQDSGYLQQQSEQERDINEFYYFKQSQRSDFSSILVSLDDDPQIKMNRYLNYKLNRYKEAEQRYQEKYGQLSQQQLIKNQSMIALQSKSNSQSIFQNNNQLQQNIQGQNILNKSNSQPQLYIQNQQQQPVNIFQKNQNNQINQNQKPNQQIQLQNQQQQNKQISTQLITNNMNQANQNQSGQPSINIFAKQNTPNNNTQENTNSNTQQINIFKSNNQSLQSNSIANMNNQNTNSNSLNTQNQSNIFQKADNSSNNQNTFQQNQQMNQQNNQVIQQQQVNQPLSMNNKQVNIFAKNNQNVLQQGQSGNQQNQSQQQSNQNINIFQKNNESGNNNSNNNIFQNKQNNSNANNIFQGQQNNQTNNIFIQNKNNQQTTNSAQQQNNNQQGQVVNIFGQNRNNGQQINTQNQADNNNNNIFNKSQQQNQQINQQGGGIFQNNQNLNSSIFQNRQSNVSIQNNQNNNIFQNTSNNNQGNNQNNNNLQNNQNSNMMQNNQNNNNNNNIFQNNQSNLQSNQNNSNNNLFQNNQNNNNNNFQNNQNNNNIFQNKNNILQNNQNNNIFQNNQNNNNSLNNQNNNQNLVQKNNIFAPKIINNNNETQNNNMGEQNTRMGNNNQDPNQAQQIIQEIYQNQPSNKPLTNDEYYKLYKQKYVQNSYNNNNQQQQTDNMSEFEKQINQFKNQQNTGGQSSSFLQQTPLQQSVNARPQLNAQTRAQLLRQKMDQTKNCNMN</sequence>
<feature type="compositionally biased region" description="Low complexity" evidence="1">
    <location>
        <begin position="1738"/>
        <end position="1750"/>
    </location>
</feature>
<feature type="compositionally biased region" description="Polar residues" evidence="1">
    <location>
        <begin position="1721"/>
        <end position="1732"/>
    </location>
</feature>
<accession>Q22DC1</accession>
<feature type="region of interest" description="Disordered" evidence="1">
    <location>
        <begin position="1721"/>
        <end position="1750"/>
    </location>
</feature>
<feature type="region of interest" description="Disordered" evidence="1">
    <location>
        <begin position="925"/>
        <end position="961"/>
    </location>
</feature>
<feature type="region of interest" description="Disordered" evidence="1">
    <location>
        <begin position="2137"/>
        <end position="2160"/>
    </location>
</feature>